<dbReference type="HAMAP" id="MF_02126">
    <property type="entry name" value="RF_methyltr_PrmC"/>
    <property type="match status" value="1"/>
</dbReference>
<dbReference type="InterPro" id="IPR040758">
    <property type="entry name" value="PrmC_N"/>
</dbReference>
<sequence>MSGGGEGSSVADLLAAARLRFADGGVASPELDARLLVAEAFGVDAARLFLAKELPAAAAGRDRLAGFVARRLAGEPVHRILGRRAFYAHDFQLSPDTLEPRPDTEALVDLARAPITECIGHKGRCIVADIGTGTGAIAVSLLALFPEAEAVATDISAGALATAAANAGAAGVAARFRVRLGDHLLALDRPVDVIVSNPPYIPSGDIAALQREVREHDPLRALDGGPDGLRSYRAIANGGRDALLPGGAVAVEIGIGQERDVAAIFAEQGFALETSARDLGGTERALLFRPMGDKEFP</sequence>
<dbReference type="NCBIfam" id="TIGR03534">
    <property type="entry name" value="RF_mod_PrmC"/>
    <property type="match status" value="1"/>
</dbReference>
<name>A0A7V7PLB0_9HYPH</name>
<keyword evidence="2 5" id="KW-0808">Transferase</keyword>
<organism evidence="8 9">
    <name type="scientific">Plantimonas leprariae</name>
    <dbReference type="NCBI Taxonomy" id="2615207"/>
    <lineage>
        <taxon>Bacteria</taxon>
        <taxon>Pseudomonadati</taxon>
        <taxon>Pseudomonadota</taxon>
        <taxon>Alphaproteobacteria</taxon>
        <taxon>Hyphomicrobiales</taxon>
        <taxon>Aurantimonadaceae</taxon>
        <taxon>Plantimonas</taxon>
    </lineage>
</organism>
<comment type="caution">
    <text evidence="8">The sequence shown here is derived from an EMBL/GenBank/DDBJ whole genome shotgun (WGS) entry which is preliminary data.</text>
</comment>
<dbReference type="NCBIfam" id="TIGR00536">
    <property type="entry name" value="hemK_fam"/>
    <property type="match status" value="1"/>
</dbReference>
<dbReference type="Gene3D" id="1.10.8.10">
    <property type="entry name" value="DNA helicase RuvA subunit, C-terminal domain"/>
    <property type="match status" value="1"/>
</dbReference>
<reference evidence="8 9" key="1">
    <citation type="submission" date="2019-09" db="EMBL/GenBank/DDBJ databases">
        <title>YIM 132180 draft genome.</title>
        <authorList>
            <person name="Zhang K."/>
        </authorList>
    </citation>
    <scope>NUCLEOTIDE SEQUENCE [LARGE SCALE GENOMIC DNA]</scope>
    <source>
        <strain evidence="8 9">YIM 132180</strain>
    </source>
</reference>
<feature type="binding site" evidence="5">
    <location>
        <begin position="131"/>
        <end position="135"/>
    </location>
    <ligand>
        <name>S-adenosyl-L-methionine</name>
        <dbReference type="ChEBI" id="CHEBI:59789"/>
    </ligand>
</feature>
<feature type="domain" description="Release factor glutamine methyltransferase N-terminal" evidence="7">
    <location>
        <begin position="12"/>
        <end position="82"/>
    </location>
</feature>
<dbReference type="Pfam" id="PF05175">
    <property type="entry name" value="MTS"/>
    <property type="match status" value="1"/>
</dbReference>
<dbReference type="CDD" id="cd02440">
    <property type="entry name" value="AdoMet_MTases"/>
    <property type="match status" value="1"/>
</dbReference>
<comment type="caution">
    <text evidence="5">Lacks conserved residue(s) required for the propagation of feature annotation.</text>
</comment>
<feature type="domain" description="Methyltransferase small" evidence="6">
    <location>
        <begin position="117"/>
        <end position="201"/>
    </location>
</feature>
<dbReference type="SUPFAM" id="SSF53335">
    <property type="entry name" value="S-adenosyl-L-methionine-dependent methyltransferases"/>
    <property type="match status" value="1"/>
</dbReference>
<dbReference type="InterPro" id="IPR050320">
    <property type="entry name" value="N5-glutamine_MTase"/>
</dbReference>
<keyword evidence="9" id="KW-1185">Reference proteome</keyword>
<dbReference type="RefSeq" id="WP_150972723.1">
    <property type="nucleotide sequence ID" value="NZ_VZDO01000019.1"/>
</dbReference>
<dbReference type="EC" id="2.1.1.297" evidence="5"/>
<evidence type="ECO:0000259" key="7">
    <source>
        <dbReference type="Pfam" id="PF17827"/>
    </source>
</evidence>
<dbReference type="GO" id="GO:0102559">
    <property type="term" value="F:peptide chain release factor N(5)-glutamine methyltransferase activity"/>
    <property type="evidence" value="ECO:0007669"/>
    <property type="project" value="UniProtKB-EC"/>
</dbReference>
<accession>A0A7V7PLB0</accession>
<dbReference type="AlphaFoldDB" id="A0A7V7PLB0"/>
<dbReference type="Pfam" id="PF17827">
    <property type="entry name" value="PrmC_N"/>
    <property type="match status" value="1"/>
</dbReference>
<evidence type="ECO:0000259" key="6">
    <source>
        <dbReference type="Pfam" id="PF05175"/>
    </source>
</evidence>
<dbReference type="InterPro" id="IPR019874">
    <property type="entry name" value="RF_methyltr_PrmC"/>
</dbReference>
<dbReference type="PROSITE" id="PS00092">
    <property type="entry name" value="N6_MTASE"/>
    <property type="match status" value="1"/>
</dbReference>
<dbReference type="PANTHER" id="PTHR18895:SF74">
    <property type="entry name" value="MTRF1L RELEASE FACTOR GLUTAMINE METHYLTRANSFERASE"/>
    <property type="match status" value="1"/>
</dbReference>
<proteinExistence type="inferred from homology"/>
<feature type="binding site" evidence="5">
    <location>
        <position position="197"/>
    </location>
    <ligand>
        <name>S-adenosyl-L-methionine</name>
        <dbReference type="ChEBI" id="CHEBI:59789"/>
    </ligand>
</feature>
<comment type="function">
    <text evidence="5">Methylates the class 1 translation termination release factors RF1/PrfA and RF2/PrfB on the glutamine residue of the universally conserved GGQ motif.</text>
</comment>
<protein>
    <recommendedName>
        <fullName evidence="5">Release factor glutamine methyltransferase</fullName>
        <shortName evidence="5">RF MTase</shortName>
        <ecNumber evidence="5">2.1.1.297</ecNumber>
    </recommendedName>
    <alternativeName>
        <fullName evidence="5">N5-glutamine methyltransferase PrmC</fullName>
    </alternativeName>
    <alternativeName>
        <fullName evidence="5">Protein-(glutamine-N5) MTase PrmC</fullName>
    </alternativeName>
    <alternativeName>
        <fullName evidence="5">Protein-glutamine N-methyltransferase PrmC</fullName>
    </alternativeName>
</protein>
<dbReference type="EMBL" id="VZDO01000019">
    <property type="protein sequence ID" value="KAB0677077.1"/>
    <property type="molecule type" value="Genomic_DNA"/>
</dbReference>
<evidence type="ECO:0000256" key="3">
    <source>
        <dbReference type="ARBA" id="ARBA00022691"/>
    </source>
</evidence>
<dbReference type="InterPro" id="IPR029063">
    <property type="entry name" value="SAM-dependent_MTases_sf"/>
</dbReference>
<dbReference type="Proteomes" id="UP000432089">
    <property type="component" value="Unassembled WGS sequence"/>
</dbReference>
<dbReference type="Gene3D" id="3.40.50.150">
    <property type="entry name" value="Vaccinia Virus protein VP39"/>
    <property type="match status" value="1"/>
</dbReference>
<evidence type="ECO:0000256" key="5">
    <source>
        <dbReference type="HAMAP-Rule" id="MF_02126"/>
    </source>
</evidence>
<evidence type="ECO:0000313" key="8">
    <source>
        <dbReference type="EMBL" id="KAB0677077.1"/>
    </source>
</evidence>
<dbReference type="GO" id="GO:0032259">
    <property type="term" value="P:methylation"/>
    <property type="evidence" value="ECO:0007669"/>
    <property type="project" value="UniProtKB-KW"/>
</dbReference>
<dbReference type="InterPro" id="IPR002052">
    <property type="entry name" value="DNA_methylase_N6_adenine_CS"/>
</dbReference>
<comment type="catalytic activity">
    <reaction evidence="4 5">
        <text>L-glutaminyl-[peptide chain release factor] + S-adenosyl-L-methionine = N(5)-methyl-L-glutaminyl-[peptide chain release factor] + S-adenosyl-L-homocysteine + H(+)</text>
        <dbReference type="Rhea" id="RHEA:42896"/>
        <dbReference type="Rhea" id="RHEA-COMP:10271"/>
        <dbReference type="Rhea" id="RHEA-COMP:10272"/>
        <dbReference type="ChEBI" id="CHEBI:15378"/>
        <dbReference type="ChEBI" id="CHEBI:30011"/>
        <dbReference type="ChEBI" id="CHEBI:57856"/>
        <dbReference type="ChEBI" id="CHEBI:59789"/>
        <dbReference type="ChEBI" id="CHEBI:61891"/>
        <dbReference type="EC" id="2.1.1.297"/>
    </reaction>
</comment>
<evidence type="ECO:0000256" key="4">
    <source>
        <dbReference type="ARBA" id="ARBA00048391"/>
    </source>
</evidence>
<keyword evidence="3 5" id="KW-0949">S-adenosyl-L-methionine</keyword>
<dbReference type="PANTHER" id="PTHR18895">
    <property type="entry name" value="HEMK METHYLTRANSFERASE"/>
    <property type="match status" value="1"/>
</dbReference>
<evidence type="ECO:0000313" key="9">
    <source>
        <dbReference type="Proteomes" id="UP000432089"/>
    </source>
</evidence>
<dbReference type="InterPro" id="IPR007848">
    <property type="entry name" value="Small_mtfrase_dom"/>
</dbReference>
<comment type="similarity">
    <text evidence="5">Belongs to the protein N5-glutamine methyltransferase family. PrmC subfamily.</text>
</comment>
<dbReference type="GO" id="GO:0003676">
    <property type="term" value="F:nucleic acid binding"/>
    <property type="evidence" value="ECO:0007669"/>
    <property type="project" value="InterPro"/>
</dbReference>
<evidence type="ECO:0000256" key="2">
    <source>
        <dbReference type="ARBA" id="ARBA00022679"/>
    </source>
</evidence>
<dbReference type="InterPro" id="IPR004556">
    <property type="entry name" value="HemK-like"/>
</dbReference>
<gene>
    <name evidence="5 8" type="primary">prmC</name>
    <name evidence="8" type="ORF">F6X38_19655</name>
</gene>
<feature type="binding site" evidence="5">
    <location>
        <position position="154"/>
    </location>
    <ligand>
        <name>S-adenosyl-L-methionine</name>
        <dbReference type="ChEBI" id="CHEBI:59789"/>
    </ligand>
</feature>
<keyword evidence="1 5" id="KW-0489">Methyltransferase</keyword>
<evidence type="ECO:0000256" key="1">
    <source>
        <dbReference type="ARBA" id="ARBA00022603"/>
    </source>
</evidence>
<feature type="binding site" evidence="5">
    <location>
        <begin position="197"/>
        <end position="200"/>
    </location>
    <ligand>
        <name>substrate</name>
    </ligand>
</feature>